<evidence type="ECO:0000313" key="7">
    <source>
        <dbReference type="Proteomes" id="UP000092443"/>
    </source>
</evidence>
<dbReference type="PANTHER" id="PTHR12258:SF5">
    <property type="entry name" value="BCDNA.GH02250-RELATED"/>
    <property type="match status" value="1"/>
</dbReference>
<protein>
    <submittedName>
        <fullName evidence="8">Sex-regulated protein janus-A-like</fullName>
    </submittedName>
</protein>
<dbReference type="Gene3D" id="3.50.20.20">
    <property type="entry name" value="Janus/Ocnus"/>
    <property type="match status" value="1"/>
</dbReference>
<dbReference type="InterPro" id="IPR007702">
    <property type="entry name" value="Janus"/>
</dbReference>
<dbReference type="GO" id="GO:0101006">
    <property type="term" value="F:protein histidine phosphatase activity"/>
    <property type="evidence" value="ECO:0007669"/>
    <property type="project" value="TreeGrafter"/>
</dbReference>
<evidence type="ECO:0000256" key="4">
    <source>
        <dbReference type="ARBA" id="ARBA00022928"/>
    </source>
</evidence>
<dbReference type="KEGG" id="gfs:119638083"/>
<evidence type="ECO:0000256" key="2">
    <source>
        <dbReference type="ARBA" id="ARBA00010971"/>
    </source>
</evidence>
<organism evidence="7 8">
    <name type="scientific">Glossina fuscipes</name>
    <dbReference type="NCBI Taxonomy" id="7396"/>
    <lineage>
        <taxon>Eukaryota</taxon>
        <taxon>Metazoa</taxon>
        <taxon>Ecdysozoa</taxon>
        <taxon>Arthropoda</taxon>
        <taxon>Hexapoda</taxon>
        <taxon>Insecta</taxon>
        <taxon>Pterygota</taxon>
        <taxon>Neoptera</taxon>
        <taxon>Endopterygota</taxon>
        <taxon>Diptera</taxon>
        <taxon>Brachycera</taxon>
        <taxon>Muscomorpha</taxon>
        <taxon>Hippoboscoidea</taxon>
        <taxon>Glossinidae</taxon>
        <taxon>Glossina</taxon>
    </lineage>
</organism>
<evidence type="ECO:0000256" key="1">
    <source>
        <dbReference type="ARBA" id="ARBA00002508"/>
    </source>
</evidence>
<keyword evidence="4" id="KW-0726">Sexual differentiation</keyword>
<dbReference type="GO" id="GO:0030154">
    <property type="term" value="P:cell differentiation"/>
    <property type="evidence" value="ECO:0007669"/>
    <property type="project" value="UniProtKB-KW"/>
</dbReference>
<comment type="similarity">
    <text evidence="2">Belongs to the janus family.</text>
</comment>
<dbReference type="GO" id="GO:0007548">
    <property type="term" value="P:sex differentiation"/>
    <property type="evidence" value="ECO:0007669"/>
    <property type="project" value="UniProtKB-KW"/>
</dbReference>
<dbReference type="PANTHER" id="PTHR12258">
    <property type="entry name" value="JANUS-A/JANUS-B"/>
    <property type="match status" value="1"/>
</dbReference>
<sequence>MLKTVVRFLSRAKKRFALDSRFDNKLDAVPNVDIDEGSFKYVLIKVSDKENSDDSATYKTIVRGYKDCQGHSDIYERVKASCKVMGLKAEILGGGRIERDSLVKRIKVYGQSQGFGKADHRATKKILLAKYPDYIIEIVD</sequence>
<proteinExistence type="inferred from homology"/>
<dbReference type="Proteomes" id="UP000092443">
    <property type="component" value="Unplaced"/>
</dbReference>
<gene>
    <name evidence="8" type="primary">LOC119638083</name>
</gene>
<evidence type="ECO:0000256" key="6">
    <source>
        <dbReference type="PIRSR" id="PIRSR607702-2"/>
    </source>
</evidence>
<comment type="function">
    <text evidence="1">JanA and janB regulate somatic sex differentiation.</text>
</comment>
<feature type="active site" description="Proton acceptor" evidence="5">
    <location>
        <position position="71"/>
    </location>
</feature>
<feature type="binding site" evidence="6">
    <location>
        <position position="40"/>
    </location>
    <ligand>
        <name>substrate</name>
    </ligand>
</feature>
<dbReference type="SUPFAM" id="SSF143724">
    <property type="entry name" value="PHP14-like"/>
    <property type="match status" value="1"/>
</dbReference>
<reference evidence="8" key="1">
    <citation type="submission" date="2025-08" db="UniProtKB">
        <authorList>
            <consortium name="RefSeq"/>
        </authorList>
    </citation>
    <scope>IDENTIFICATION</scope>
    <source>
        <tissue evidence="8">Whole body pupa</tissue>
    </source>
</reference>
<accession>A0A9C5Z2A5</accession>
<dbReference type="AlphaFoldDB" id="A0A9C5Z2A5"/>
<evidence type="ECO:0000313" key="8">
    <source>
        <dbReference type="RefSeq" id="XP_037890636.1"/>
    </source>
</evidence>
<evidence type="ECO:0000256" key="5">
    <source>
        <dbReference type="PIRSR" id="PIRSR607702-1"/>
    </source>
</evidence>
<dbReference type="Pfam" id="PF05005">
    <property type="entry name" value="Ocnus"/>
    <property type="match status" value="1"/>
</dbReference>
<dbReference type="InterPro" id="IPR038596">
    <property type="entry name" value="Janus_sf"/>
</dbReference>
<evidence type="ECO:0000256" key="3">
    <source>
        <dbReference type="ARBA" id="ARBA00022782"/>
    </source>
</evidence>
<dbReference type="GO" id="GO:0005829">
    <property type="term" value="C:cytosol"/>
    <property type="evidence" value="ECO:0007669"/>
    <property type="project" value="TreeGrafter"/>
</dbReference>
<dbReference type="RefSeq" id="XP_037890636.1">
    <property type="nucleotide sequence ID" value="XM_038034708.1"/>
</dbReference>
<keyword evidence="3" id="KW-0221">Differentiation</keyword>
<name>A0A9C5Z2A5_9MUSC</name>
<dbReference type="GeneID" id="119638083"/>
<keyword evidence="7" id="KW-1185">Reference proteome</keyword>